<dbReference type="InterPro" id="IPR005172">
    <property type="entry name" value="CRC"/>
</dbReference>
<evidence type="ECO:0000256" key="2">
    <source>
        <dbReference type="ARBA" id="ARBA00007267"/>
    </source>
</evidence>
<dbReference type="SMART" id="SM01114">
    <property type="entry name" value="CXC"/>
    <property type="match status" value="2"/>
</dbReference>
<dbReference type="eggNOG" id="KOG1171">
    <property type="taxonomic scope" value="Eukaryota"/>
</dbReference>
<dbReference type="InterPro" id="IPR028307">
    <property type="entry name" value="Lin-54_fam"/>
</dbReference>
<dbReference type="Pfam" id="PF03638">
    <property type="entry name" value="TCR"/>
    <property type="match status" value="2"/>
</dbReference>
<evidence type="ECO:0000256" key="4">
    <source>
        <dbReference type="SAM" id="MobiDB-lite"/>
    </source>
</evidence>
<keyword evidence="7" id="KW-1185">Reference proteome</keyword>
<dbReference type="InterPro" id="IPR033467">
    <property type="entry name" value="Tesmin/TSO1-like_CXC"/>
</dbReference>
<feature type="domain" description="CRC" evidence="5">
    <location>
        <begin position="67"/>
        <end position="187"/>
    </location>
</feature>
<evidence type="ECO:0000313" key="7">
    <source>
        <dbReference type="Proteomes" id="UP000009168"/>
    </source>
</evidence>
<evidence type="ECO:0000256" key="1">
    <source>
        <dbReference type="ARBA" id="ARBA00004123"/>
    </source>
</evidence>
<comment type="similarity">
    <text evidence="2">Belongs to the lin-54 family.</text>
</comment>
<reference evidence="7" key="1">
    <citation type="journal article" date="2006" name="PLoS Biol.">
        <title>Macronuclear genome sequence of the ciliate Tetrahymena thermophila, a model eukaryote.</title>
        <authorList>
            <person name="Eisen J.A."/>
            <person name="Coyne R.S."/>
            <person name="Wu M."/>
            <person name="Wu D."/>
            <person name="Thiagarajan M."/>
            <person name="Wortman J.R."/>
            <person name="Badger J.H."/>
            <person name="Ren Q."/>
            <person name="Amedeo P."/>
            <person name="Jones K.M."/>
            <person name="Tallon L.J."/>
            <person name="Delcher A.L."/>
            <person name="Salzberg S.L."/>
            <person name="Silva J.C."/>
            <person name="Haas B.J."/>
            <person name="Majoros W.H."/>
            <person name="Farzad M."/>
            <person name="Carlton J.M."/>
            <person name="Smith R.K. Jr."/>
            <person name="Garg J."/>
            <person name="Pearlman R.E."/>
            <person name="Karrer K.M."/>
            <person name="Sun L."/>
            <person name="Manning G."/>
            <person name="Elde N.C."/>
            <person name="Turkewitz A.P."/>
            <person name="Asai D.J."/>
            <person name="Wilkes D.E."/>
            <person name="Wang Y."/>
            <person name="Cai H."/>
            <person name="Collins K."/>
            <person name="Stewart B.A."/>
            <person name="Lee S.R."/>
            <person name="Wilamowska K."/>
            <person name="Weinberg Z."/>
            <person name="Ruzzo W.L."/>
            <person name="Wloga D."/>
            <person name="Gaertig J."/>
            <person name="Frankel J."/>
            <person name="Tsao C.-C."/>
            <person name="Gorovsky M.A."/>
            <person name="Keeling P.J."/>
            <person name="Waller R.F."/>
            <person name="Patron N.J."/>
            <person name="Cherry J.M."/>
            <person name="Stover N.A."/>
            <person name="Krieger C.J."/>
            <person name="del Toro C."/>
            <person name="Ryder H.F."/>
            <person name="Williamson S.C."/>
            <person name="Barbeau R.A."/>
            <person name="Hamilton E.P."/>
            <person name="Orias E."/>
        </authorList>
    </citation>
    <scope>NUCLEOTIDE SEQUENCE [LARGE SCALE GENOMIC DNA]</scope>
    <source>
        <strain evidence="7">SB210</strain>
    </source>
</reference>
<feature type="compositionally biased region" description="Basic and acidic residues" evidence="4">
    <location>
        <begin position="430"/>
        <end position="481"/>
    </location>
</feature>
<evidence type="ECO:0000313" key="6">
    <source>
        <dbReference type="EMBL" id="EAS05161.2"/>
    </source>
</evidence>
<dbReference type="Proteomes" id="UP000009168">
    <property type="component" value="Unassembled WGS sequence"/>
</dbReference>
<accession>I7MML9</accession>
<dbReference type="GeneID" id="7824566"/>
<keyword evidence="3" id="KW-0539">Nucleus</keyword>
<dbReference type="EMBL" id="GG662407">
    <property type="protein sequence ID" value="EAS05161.2"/>
    <property type="molecule type" value="Genomic_DNA"/>
</dbReference>
<sequence length="546" mass="62688">MQSSQGRNFISKNPIGEDFLQQLQLDNLPQQLLEKQRVQNQQQQYQQNSGSLVNSNFSSQQQKPGYTSKKCNCKQSQCIKLYCECYAAGVYCNGCHCVSCKNNDQSEGWRNQAIQNTLVKNPTAFLPKISQKQETASKVVDPLNLGKHNKGCACKRSGCMKKYCECFQAGVPCSENCKCTDCQNTGFVSHGNLLRQFRDDDSYNSQNQILHKFLLAHNEEHLTSILGENNGGGELGFYKKGIPIKTEFIEESCMKLLQILHLPDEDIFRRRDQLILEKFNKNLNHSNLKEESQMENITSLKKEDRILKTPPQKSKRPEGTMGEEEGQKSGDHYNKDTSCDIDLACQDENMDEEEDIVQNKQNHLHKEDEGDNSLVKVQNETLLKDSELSSINKDNNESQTESTAVTSSINKSKSFSQKSDSNNIQNLNQDRQKEGDKINSEEQEGQMKIEEEKKEMIEEEEQKQKDNLNNDKNSEKEKLQIESEEQYEQELLKQKNGISNQESSGNEMEIECHSSALKRKQELYEIRRSFILETFIDLLRHVEQTI</sequence>
<feature type="compositionally biased region" description="Polar residues" evidence="4">
    <location>
        <begin position="496"/>
        <end position="506"/>
    </location>
</feature>
<dbReference type="STRING" id="312017.I7MML9"/>
<dbReference type="PROSITE" id="PS51634">
    <property type="entry name" value="CRC"/>
    <property type="match status" value="1"/>
</dbReference>
<feature type="region of interest" description="Disordered" evidence="4">
    <location>
        <begin position="352"/>
        <end position="510"/>
    </location>
</feature>
<dbReference type="GO" id="GO:0006355">
    <property type="term" value="P:regulation of DNA-templated transcription"/>
    <property type="evidence" value="ECO:0007669"/>
    <property type="project" value="TreeGrafter"/>
</dbReference>
<feature type="compositionally biased region" description="Basic and acidic residues" evidence="4">
    <location>
        <begin position="325"/>
        <end position="335"/>
    </location>
</feature>
<dbReference type="PANTHER" id="PTHR12446:SF34">
    <property type="entry name" value="PROTEIN LIN-54 HOMOLOG"/>
    <property type="match status" value="1"/>
</dbReference>
<evidence type="ECO:0000259" key="5">
    <source>
        <dbReference type="PROSITE" id="PS51634"/>
    </source>
</evidence>
<dbReference type="PANTHER" id="PTHR12446">
    <property type="entry name" value="TESMIN/TSO1-RELATED"/>
    <property type="match status" value="1"/>
</dbReference>
<feature type="region of interest" description="Disordered" evidence="4">
    <location>
        <begin position="287"/>
        <end position="335"/>
    </location>
</feature>
<protein>
    <submittedName>
        <fullName evidence="6">Tesmin TSO1-like CXC domain protein</fullName>
    </submittedName>
</protein>
<dbReference type="HOGENOM" id="CLU_499234_0_0_1"/>
<gene>
    <name evidence="6" type="ORF">TTHERM_00766460</name>
</gene>
<dbReference type="RefSeq" id="XP_001025406.2">
    <property type="nucleotide sequence ID" value="XM_001025406.3"/>
</dbReference>
<proteinExistence type="inferred from homology"/>
<evidence type="ECO:0000256" key="3">
    <source>
        <dbReference type="ARBA" id="ARBA00023242"/>
    </source>
</evidence>
<dbReference type="GO" id="GO:0005634">
    <property type="term" value="C:nucleus"/>
    <property type="evidence" value="ECO:0007669"/>
    <property type="project" value="UniProtKB-SubCell"/>
</dbReference>
<feature type="compositionally biased region" description="Polar residues" evidence="4">
    <location>
        <begin position="388"/>
        <end position="429"/>
    </location>
</feature>
<comment type="subcellular location">
    <subcellularLocation>
        <location evidence="1">Nucleus</location>
    </subcellularLocation>
</comment>
<dbReference type="InParanoid" id="I7MML9"/>
<organism evidence="6 7">
    <name type="scientific">Tetrahymena thermophila (strain SB210)</name>
    <dbReference type="NCBI Taxonomy" id="312017"/>
    <lineage>
        <taxon>Eukaryota</taxon>
        <taxon>Sar</taxon>
        <taxon>Alveolata</taxon>
        <taxon>Ciliophora</taxon>
        <taxon>Intramacronucleata</taxon>
        <taxon>Oligohymenophorea</taxon>
        <taxon>Hymenostomatida</taxon>
        <taxon>Tetrahymenina</taxon>
        <taxon>Tetrahymenidae</taxon>
        <taxon>Tetrahymena</taxon>
    </lineage>
</organism>
<name>I7MML9_TETTS</name>
<dbReference type="KEGG" id="tet:TTHERM_00766460"/>
<dbReference type="OrthoDB" id="6283463at2759"/>
<dbReference type="AlphaFoldDB" id="I7MML9"/>